<evidence type="ECO:0000256" key="7">
    <source>
        <dbReference type="ARBA" id="ARBA00023141"/>
    </source>
</evidence>
<dbReference type="HAMAP" id="MF_00135">
    <property type="entry name" value="PRAI"/>
    <property type="match status" value="1"/>
</dbReference>
<keyword evidence="7 9" id="KW-0057">Aromatic amino acid biosynthesis</keyword>
<dbReference type="PANTHER" id="PTHR42894:SF1">
    <property type="entry name" value="N-(5'-PHOSPHORIBOSYL)ANTHRANILATE ISOMERASE"/>
    <property type="match status" value="1"/>
</dbReference>
<reference evidence="11" key="1">
    <citation type="submission" date="2019-09" db="EMBL/GenBank/DDBJ databases">
        <title>Characterisation of the sponge microbiome using genome-centric metagenomics.</title>
        <authorList>
            <person name="Engelberts J.P."/>
            <person name="Robbins S.J."/>
            <person name="De Goeij J.M."/>
            <person name="Aranda M."/>
            <person name="Bell S.C."/>
            <person name="Webster N.S."/>
        </authorList>
    </citation>
    <scope>NUCLEOTIDE SEQUENCE</scope>
    <source>
        <strain evidence="11">SB0662_bin_9</strain>
    </source>
</reference>
<organism evidence="11">
    <name type="scientific">Caldilineaceae bacterium SB0662_bin_9</name>
    <dbReference type="NCBI Taxonomy" id="2605258"/>
    <lineage>
        <taxon>Bacteria</taxon>
        <taxon>Bacillati</taxon>
        <taxon>Chloroflexota</taxon>
        <taxon>Caldilineae</taxon>
        <taxon>Caldilineales</taxon>
        <taxon>Caldilineaceae</taxon>
    </lineage>
</organism>
<dbReference type="GO" id="GO:0000162">
    <property type="term" value="P:L-tryptophan biosynthetic process"/>
    <property type="evidence" value="ECO:0007669"/>
    <property type="project" value="UniProtKB-UniRule"/>
</dbReference>
<dbReference type="EMBL" id="VXPY01000008">
    <property type="protein sequence ID" value="MYD88881.1"/>
    <property type="molecule type" value="Genomic_DNA"/>
</dbReference>
<evidence type="ECO:0000256" key="1">
    <source>
        <dbReference type="ARBA" id="ARBA00001164"/>
    </source>
</evidence>
<dbReference type="InterPro" id="IPR044643">
    <property type="entry name" value="TrpF_fam"/>
</dbReference>
<evidence type="ECO:0000256" key="6">
    <source>
        <dbReference type="ARBA" id="ARBA00022822"/>
    </source>
</evidence>
<comment type="catalytic activity">
    <reaction evidence="1 9">
        <text>N-(5-phospho-beta-D-ribosyl)anthranilate = 1-(2-carboxyphenylamino)-1-deoxy-D-ribulose 5-phosphate</text>
        <dbReference type="Rhea" id="RHEA:21540"/>
        <dbReference type="ChEBI" id="CHEBI:18277"/>
        <dbReference type="ChEBI" id="CHEBI:58613"/>
        <dbReference type="EC" id="5.3.1.24"/>
    </reaction>
</comment>
<sequence>MKTQIYALKTVPEAIATAEVGVDFIGITVGERGRLPWELDFRRSREIFAAVRGVSGAHVLALTVAWDEEEIVETAVQTSPDIVHLSGDFDRYTPELVVRLRSRLSPVKIMMAIPVGTSDSVAKAAMYARAADVLILDTDRSHVPGVGATGEVHDWSLSAEIVRRVNIPVVLAGGLSPDNVQEAIRRVRPWAVDSYTHTNAAGSRYKDLEKVAAFNRASKETA</sequence>
<dbReference type="PANTHER" id="PTHR42894">
    <property type="entry name" value="N-(5'-PHOSPHORIBOSYL)ANTHRANILATE ISOMERASE"/>
    <property type="match status" value="1"/>
</dbReference>
<dbReference type="UniPathway" id="UPA00035">
    <property type="reaction ID" value="UER00042"/>
</dbReference>
<dbReference type="SUPFAM" id="SSF51366">
    <property type="entry name" value="Ribulose-phoshate binding barrel"/>
    <property type="match status" value="1"/>
</dbReference>
<dbReference type="InterPro" id="IPR013785">
    <property type="entry name" value="Aldolase_TIM"/>
</dbReference>
<evidence type="ECO:0000259" key="10">
    <source>
        <dbReference type="Pfam" id="PF00697"/>
    </source>
</evidence>
<feature type="domain" description="N-(5'phosphoribosyl) anthranilate isomerase (PRAI)" evidence="10">
    <location>
        <begin position="59"/>
        <end position="214"/>
    </location>
</feature>
<evidence type="ECO:0000256" key="3">
    <source>
        <dbReference type="ARBA" id="ARBA00012572"/>
    </source>
</evidence>
<evidence type="ECO:0000256" key="9">
    <source>
        <dbReference type="HAMAP-Rule" id="MF_00135"/>
    </source>
</evidence>
<comment type="pathway">
    <text evidence="2 9">Amino-acid biosynthesis; L-tryptophan biosynthesis; L-tryptophan from chorismate: step 3/5.</text>
</comment>
<dbReference type="Pfam" id="PF00697">
    <property type="entry name" value="PRAI"/>
    <property type="match status" value="1"/>
</dbReference>
<keyword evidence="5 9" id="KW-0028">Amino-acid biosynthesis</keyword>
<comment type="similarity">
    <text evidence="9">Belongs to the TrpF family.</text>
</comment>
<proteinExistence type="inferred from homology"/>
<evidence type="ECO:0000256" key="5">
    <source>
        <dbReference type="ARBA" id="ARBA00022605"/>
    </source>
</evidence>
<dbReference type="Gene3D" id="3.20.20.70">
    <property type="entry name" value="Aldolase class I"/>
    <property type="match status" value="1"/>
</dbReference>
<evidence type="ECO:0000313" key="11">
    <source>
        <dbReference type="EMBL" id="MYD88881.1"/>
    </source>
</evidence>
<dbReference type="CDD" id="cd00405">
    <property type="entry name" value="PRAI"/>
    <property type="match status" value="1"/>
</dbReference>
<dbReference type="InterPro" id="IPR011060">
    <property type="entry name" value="RibuloseP-bd_barrel"/>
</dbReference>
<comment type="caution">
    <text evidence="11">The sequence shown here is derived from an EMBL/GenBank/DDBJ whole genome shotgun (WGS) entry which is preliminary data.</text>
</comment>
<dbReference type="AlphaFoldDB" id="A0A6B1DP57"/>
<dbReference type="EC" id="5.3.1.24" evidence="3 9"/>
<evidence type="ECO:0000256" key="2">
    <source>
        <dbReference type="ARBA" id="ARBA00004664"/>
    </source>
</evidence>
<gene>
    <name evidence="9" type="primary">trpF</name>
    <name evidence="11" type="ORF">F4Y08_00875</name>
</gene>
<evidence type="ECO:0000256" key="4">
    <source>
        <dbReference type="ARBA" id="ARBA00022272"/>
    </source>
</evidence>
<dbReference type="InterPro" id="IPR001240">
    <property type="entry name" value="PRAI_dom"/>
</dbReference>
<name>A0A6B1DP57_9CHLR</name>
<keyword evidence="8 9" id="KW-0413">Isomerase</keyword>
<protein>
    <recommendedName>
        <fullName evidence="4 9">N-(5'-phosphoribosyl)anthranilate isomerase</fullName>
        <shortName evidence="9">PRAI</shortName>
        <ecNumber evidence="3 9">5.3.1.24</ecNumber>
    </recommendedName>
</protein>
<keyword evidence="6 9" id="KW-0822">Tryptophan biosynthesis</keyword>
<accession>A0A6B1DP57</accession>
<dbReference type="GO" id="GO:0004640">
    <property type="term" value="F:phosphoribosylanthranilate isomerase activity"/>
    <property type="evidence" value="ECO:0007669"/>
    <property type="project" value="UniProtKB-UniRule"/>
</dbReference>
<evidence type="ECO:0000256" key="8">
    <source>
        <dbReference type="ARBA" id="ARBA00023235"/>
    </source>
</evidence>